<sequence>AIRLPRAFLFLPARPAAMADAGGGTCRAWWSRDTVAVVTGANRGIGHSVAARLAEHGLTVVLTARDGERGEAAAAPLRDRGLAVVFRRLDVSDPASVAAFAAWLRDTVGGLDILVRREQCRGVVQRDRHQLGGARGDGPQHQLLRDQAADRGAPAPLPAIAGHQPDSQHQLAAWPS</sequence>
<keyword evidence="3" id="KW-0560">Oxidoreductase</keyword>
<accession>A0A453CB58</accession>
<dbReference type="Pfam" id="PF00106">
    <property type="entry name" value="adh_short"/>
    <property type="match status" value="1"/>
</dbReference>
<dbReference type="PANTHER" id="PTHR43490">
    <property type="entry name" value="(+)-NEOMENTHOL DEHYDROGENASE"/>
    <property type="match status" value="1"/>
</dbReference>
<evidence type="ECO:0000256" key="4">
    <source>
        <dbReference type="SAM" id="MobiDB-lite"/>
    </source>
</evidence>
<dbReference type="Proteomes" id="UP000015105">
    <property type="component" value="Chromosome 2D"/>
</dbReference>
<keyword evidence="2" id="KW-0521">NADP</keyword>
<evidence type="ECO:0000256" key="3">
    <source>
        <dbReference type="ARBA" id="ARBA00023002"/>
    </source>
</evidence>
<feature type="region of interest" description="Disordered" evidence="4">
    <location>
        <begin position="146"/>
        <end position="176"/>
    </location>
</feature>
<reference evidence="5" key="4">
    <citation type="submission" date="2019-03" db="UniProtKB">
        <authorList>
            <consortium name="EnsemblPlants"/>
        </authorList>
    </citation>
    <scope>IDENTIFICATION</scope>
</reference>
<dbReference type="EnsemblPlants" id="AET2Gv20791900.4">
    <property type="protein sequence ID" value="AET2Gv20791900.4"/>
    <property type="gene ID" value="AET2Gv20791900"/>
</dbReference>
<dbReference type="GO" id="GO:0016491">
    <property type="term" value="F:oxidoreductase activity"/>
    <property type="evidence" value="ECO:0007669"/>
    <property type="project" value="UniProtKB-KW"/>
</dbReference>
<dbReference type="PANTHER" id="PTHR43490:SF60">
    <property type="entry name" value="NAD(P)-BINDING ROSSMANN-FOLD SUPERFAMILY PROTEIN"/>
    <property type="match status" value="1"/>
</dbReference>
<evidence type="ECO:0000313" key="5">
    <source>
        <dbReference type="EnsemblPlants" id="AET2Gv20791900.4"/>
    </source>
</evidence>
<name>A0A453CB58_AEGTS</name>
<dbReference type="PRINTS" id="PR00081">
    <property type="entry name" value="GDHRDH"/>
</dbReference>
<evidence type="ECO:0000313" key="6">
    <source>
        <dbReference type="Proteomes" id="UP000015105"/>
    </source>
</evidence>
<dbReference type="SUPFAM" id="SSF51735">
    <property type="entry name" value="NAD(P)-binding Rossmann-fold domains"/>
    <property type="match status" value="1"/>
</dbReference>
<reference evidence="6" key="2">
    <citation type="journal article" date="2017" name="Nat. Plants">
        <title>The Aegilops tauschii genome reveals multiple impacts of transposons.</title>
        <authorList>
            <person name="Zhao G."/>
            <person name="Zou C."/>
            <person name="Li K."/>
            <person name="Wang K."/>
            <person name="Li T."/>
            <person name="Gao L."/>
            <person name="Zhang X."/>
            <person name="Wang H."/>
            <person name="Yang Z."/>
            <person name="Liu X."/>
            <person name="Jiang W."/>
            <person name="Mao L."/>
            <person name="Kong X."/>
            <person name="Jiao Y."/>
            <person name="Jia J."/>
        </authorList>
    </citation>
    <scope>NUCLEOTIDE SEQUENCE [LARGE SCALE GENOMIC DNA]</scope>
    <source>
        <strain evidence="6">cv. AL8/78</strain>
    </source>
</reference>
<reference evidence="5" key="5">
    <citation type="journal article" date="2021" name="G3 (Bethesda)">
        <title>Aegilops tauschii genome assembly Aet v5.0 features greater sequence contiguity and improved annotation.</title>
        <authorList>
            <person name="Wang L."/>
            <person name="Zhu T."/>
            <person name="Rodriguez J.C."/>
            <person name="Deal K.R."/>
            <person name="Dubcovsky J."/>
            <person name="McGuire P.E."/>
            <person name="Lux T."/>
            <person name="Spannagl M."/>
            <person name="Mayer K.F.X."/>
            <person name="Baldrich P."/>
            <person name="Meyers B.C."/>
            <person name="Huo N."/>
            <person name="Gu Y.Q."/>
            <person name="Zhou H."/>
            <person name="Devos K.M."/>
            <person name="Bennetzen J.L."/>
            <person name="Unver T."/>
            <person name="Budak H."/>
            <person name="Gulick P.J."/>
            <person name="Galiba G."/>
            <person name="Kalapos B."/>
            <person name="Nelson D.R."/>
            <person name="Li P."/>
            <person name="You F.M."/>
            <person name="Luo M.C."/>
            <person name="Dvorak J."/>
        </authorList>
    </citation>
    <scope>NUCLEOTIDE SEQUENCE [LARGE SCALE GENOMIC DNA]</scope>
    <source>
        <strain evidence="5">cv. AL8/78</strain>
    </source>
</reference>
<organism evidence="5 6">
    <name type="scientific">Aegilops tauschii subsp. strangulata</name>
    <name type="common">Goatgrass</name>
    <dbReference type="NCBI Taxonomy" id="200361"/>
    <lineage>
        <taxon>Eukaryota</taxon>
        <taxon>Viridiplantae</taxon>
        <taxon>Streptophyta</taxon>
        <taxon>Embryophyta</taxon>
        <taxon>Tracheophyta</taxon>
        <taxon>Spermatophyta</taxon>
        <taxon>Magnoliopsida</taxon>
        <taxon>Liliopsida</taxon>
        <taxon>Poales</taxon>
        <taxon>Poaceae</taxon>
        <taxon>BOP clade</taxon>
        <taxon>Pooideae</taxon>
        <taxon>Triticodae</taxon>
        <taxon>Triticeae</taxon>
        <taxon>Triticinae</taxon>
        <taxon>Aegilops</taxon>
    </lineage>
</organism>
<dbReference type="Gramene" id="AET2Gv20791900.4">
    <property type="protein sequence ID" value="AET2Gv20791900.4"/>
    <property type="gene ID" value="AET2Gv20791900"/>
</dbReference>
<dbReference type="InterPro" id="IPR002347">
    <property type="entry name" value="SDR_fam"/>
</dbReference>
<dbReference type="InterPro" id="IPR036291">
    <property type="entry name" value="NAD(P)-bd_dom_sf"/>
</dbReference>
<dbReference type="AlphaFoldDB" id="A0A453CB58"/>
<dbReference type="Gene3D" id="3.40.50.720">
    <property type="entry name" value="NAD(P)-binding Rossmann-like Domain"/>
    <property type="match status" value="1"/>
</dbReference>
<comment type="similarity">
    <text evidence="1">Belongs to the short-chain dehydrogenases/reductases (SDR) family.</text>
</comment>
<dbReference type="GO" id="GO:0016020">
    <property type="term" value="C:membrane"/>
    <property type="evidence" value="ECO:0007669"/>
    <property type="project" value="TreeGrafter"/>
</dbReference>
<keyword evidence="6" id="KW-1185">Reference proteome</keyword>
<evidence type="ECO:0000256" key="2">
    <source>
        <dbReference type="ARBA" id="ARBA00022857"/>
    </source>
</evidence>
<proteinExistence type="inferred from homology"/>
<reference evidence="6" key="1">
    <citation type="journal article" date="2014" name="Science">
        <title>Ancient hybridizations among the ancestral genomes of bread wheat.</title>
        <authorList>
            <consortium name="International Wheat Genome Sequencing Consortium,"/>
            <person name="Marcussen T."/>
            <person name="Sandve S.R."/>
            <person name="Heier L."/>
            <person name="Spannagl M."/>
            <person name="Pfeifer M."/>
            <person name="Jakobsen K.S."/>
            <person name="Wulff B.B."/>
            <person name="Steuernagel B."/>
            <person name="Mayer K.F."/>
            <person name="Olsen O.A."/>
        </authorList>
    </citation>
    <scope>NUCLEOTIDE SEQUENCE [LARGE SCALE GENOMIC DNA]</scope>
    <source>
        <strain evidence="6">cv. AL8/78</strain>
    </source>
</reference>
<protein>
    <submittedName>
        <fullName evidence="5">Uncharacterized protein</fullName>
    </submittedName>
</protein>
<evidence type="ECO:0000256" key="1">
    <source>
        <dbReference type="ARBA" id="ARBA00006484"/>
    </source>
</evidence>
<reference evidence="5" key="3">
    <citation type="journal article" date="2017" name="Nature">
        <title>Genome sequence of the progenitor of the wheat D genome Aegilops tauschii.</title>
        <authorList>
            <person name="Luo M.C."/>
            <person name="Gu Y.Q."/>
            <person name="Puiu D."/>
            <person name="Wang H."/>
            <person name="Twardziok S.O."/>
            <person name="Deal K.R."/>
            <person name="Huo N."/>
            <person name="Zhu T."/>
            <person name="Wang L."/>
            <person name="Wang Y."/>
            <person name="McGuire P.E."/>
            <person name="Liu S."/>
            <person name="Long H."/>
            <person name="Ramasamy R.K."/>
            <person name="Rodriguez J.C."/>
            <person name="Van S.L."/>
            <person name="Yuan L."/>
            <person name="Wang Z."/>
            <person name="Xia Z."/>
            <person name="Xiao L."/>
            <person name="Anderson O.D."/>
            <person name="Ouyang S."/>
            <person name="Liang Y."/>
            <person name="Zimin A.V."/>
            <person name="Pertea G."/>
            <person name="Qi P."/>
            <person name="Bennetzen J.L."/>
            <person name="Dai X."/>
            <person name="Dawson M.W."/>
            <person name="Muller H.G."/>
            <person name="Kugler K."/>
            <person name="Rivarola-Duarte L."/>
            <person name="Spannagl M."/>
            <person name="Mayer K.F.X."/>
            <person name="Lu F.H."/>
            <person name="Bevan M.W."/>
            <person name="Leroy P."/>
            <person name="Li P."/>
            <person name="You F.M."/>
            <person name="Sun Q."/>
            <person name="Liu Z."/>
            <person name="Lyons E."/>
            <person name="Wicker T."/>
            <person name="Salzberg S.L."/>
            <person name="Devos K.M."/>
            <person name="Dvorak J."/>
        </authorList>
    </citation>
    <scope>NUCLEOTIDE SEQUENCE [LARGE SCALE GENOMIC DNA]</scope>
    <source>
        <strain evidence="5">cv. AL8/78</strain>
    </source>
</reference>